<proteinExistence type="predicted"/>
<dbReference type="RefSeq" id="WP_115105658.1">
    <property type="nucleotide sequence ID" value="NZ_QHKS01000022.1"/>
</dbReference>
<accession>A0A370N1L2</accession>
<dbReference type="Proteomes" id="UP000254875">
    <property type="component" value="Unassembled WGS sequence"/>
</dbReference>
<name>A0A370N1L2_9BURK</name>
<keyword evidence="1" id="KW-1133">Transmembrane helix</keyword>
<evidence type="ECO:0000313" key="2">
    <source>
        <dbReference type="EMBL" id="RDJ99490.1"/>
    </source>
</evidence>
<dbReference type="EMBL" id="QHKS01000022">
    <property type="protein sequence ID" value="RDJ99490.1"/>
    <property type="molecule type" value="Genomic_DNA"/>
</dbReference>
<feature type="transmembrane region" description="Helical" evidence="1">
    <location>
        <begin position="206"/>
        <end position="227"/>
    </location>
</feature>
<keyword evidence="3" id="KW-1185">Reference proteome</keyword>
<feature type="transmembrane region" description="Helical" evidence="1">
    <location>
        <begin position="77"/>
        <end position="94"/>
    </location>
</feature>
<feature type="transmembrane region" description="Helical" evidence="1">
    <location>
        <begin position="341"/>
        <end position="359"/>
    </location>
</feature>
<feature type="transmembrane region" description="Helical" evidence="1">
    <location>
        <begin position="142"/>
        <end position="161"/>
    </location>
</feature>
<reference evidence="3" key="1">
    <citation type="submission" date="2018-05" db="EMBL/GenBank/DDBJ databases">
        <authorList>
            <person name="Feng T."/>
        </authorList>
    </citation>
    <scope>NUCLEOTIDE SEQUENCE [LARGE SCALE GENOMIC DNA]</scope>
    <source>
        <strain evidence="3">S27</strain>
    </source>
</reference>
<evidence type="ECO:0000313" key="3">
    <source>
        <dbReference type="Proteomes" id="UP000254875"/>
    </source>
</evidence>
<feature type="transmembrane region" description="Helical" evidence="1">
    <location>
        <begin position="106"/>
        <end position="130"/>
    </location>
</feature>
<gene>
    <name evidence="2" type="ORF">DLM46_27825</name>
</gene>
<feature type="transmembrane region" description="Helical" evidence="1">
    <location>
        <begin position="173"/>
        <end position="194"/>
    </location>
</feature>
<keyword evidence="1" id="KW-0472">Membrane</keyword>
<dbReference type="OrthoDB" id="9090524at2"/>
<organism evidence="2 3">
    <name type="scientific">Paraburkholderia lacunae</name>
    <dbReference type="NCBI Taxonomy" id="2211104"/>
    <lineage>
        <taxon>Bacteria</taxon>
        <taxon>Pseudomonadati</taxon>
        <taxon>Pseudomonadota</taxon>
        <taxon>Betaproteobacteria</taxon>
        <taxon>Burkholderiales</taxon>
        <taxon>Burkholderiaceae</taxon>
        <taxon>Paraburkholderia</taxon>
    </lineage>
</organism>
<evidence type="ECO:0008006" key="4">
    <source>
        <dbReference type="Google" id="ProtNLM"/>
    </source>
</evidence>
<dbReference type="AlphaFoldDB" id="A0A370N1L2"/>
<feature type="transmembrane region" description="Helical" evidence="1">
    <location>
        <begin position="30"/>
        <end position="48"/>
    </location>
</feature>
<evidence type="ECO:0000256" key="1">
    <source>
        <dbReference type="SAM" id="Phobius"/>
    </source>
</evidence>
<feature type="transmembrane region" description="Helical" evidence="1">
    <location>
        <begin position="6"/>
        <end position="23"/>
    </location>
</feature>
<sequence length="404" mass="45150">MKSRRYYLVLAIVSFKFVLDFFVPARDVSFVAFNGMFALLLLILRPRLHLNRRLVMAATLVTVFLVLQLCRDPANPIAYKLLTLPALSVLMYGVGRELDETVALRLFRMLTVEFLVFFSANYGLSVAMGLTKDREFWNFEHPNLLGSYVLVMLIPVNYVLMRGSPRSNALLRAIFVAIAYLTTSTGALLLSMAVYMKARGFKVKHVLTLVASAGIFFAVGMAVLGALDRTVYDKIAAPFLVIYSGGWDRLVQAAQNGGGMTYLSSEQQGSFTWRIYSYLVYTFYVVKQDSMAMLFGNGIGGYVKVWNGAMPHNDFILLLVDFGVVSFISVVWLSVHLIRKVALCAPAWLFVILVLLLRLTGENNIYSYYLVSHAVIFSSLIAGVEMRRDRREASGAAGFSYLPA</sequence>
<feature type="transmembrane region" description="Helical" evidence="1">
    <location>
        <begin position="54"/>
        <end position="70"/>
    </location>
</feature>
<comment type="caution">
    <text evidence="2">The sequence shown here is derived from an EMBL/GenBank/DDBJ whole genome shotgun (WGS) entry which is preliminary data.</text>
</comment>
<keyword evidence="1" id="KW-0812">Transmembrane</keyword>
<protein>
    <recommendedName>
        <fullName evidence="4">O-antigen ligase domain-containing protein</fullName>
    </recommendedName>
</protein>
<feature type="transmembrane region" description="Helical" evidence="1">
    <location>
        <begin position="365"/>
        <end position="384"/>
    </location>
</feature>
<feature type="transmembrane region" description="Helical" evidence="1">
    <location>
        <begin position="315"/>
        <end position="334"/>
    </location>
</feature>